<keyword evidence="5" id="KW-0067">ATP-binding</keyword>
<dbReference type="FunFam" id="1.10.287.2620:FF:000002">
    <property type="entry name" value="Dynein heavy chain 2, axonemal"/>
    <property type="match status" value="1"/>
</dbReference>
<evidence type="ECO:0000256" key="2">
    <source>
        <dbReference type="ARBA" id="ARBA00022490"/>
    </source>
</evidence>
<evidence type="ECO:0000256" key="9">
    <source>
        <dbReference type="ARBA" id="ARBA00023175"/>
    </source>
</evidence>
<organism evidence="18 19">
    <name type="scientific">Brachionus calyciflorus</name>
    <dbReference type="NCBI Taxonomy" id="104777"/>
    <lineage>
        <taxon>Eukaryota</taxon>
        <taxon>Metazoa</taxon>
        <taxon>Spiralia</taxon>
        <taxon>Gnathifera</taxon>
        <taxon>Rotifera</taxon>
        <taxon>Eurotatoria</taxon>
        <taxon>Monogononta</taxon>
        <taxon>Pseudotrocha</taxon>
        <taxon>Ploima</taxon>
        <taxon>Brachionidae</taxon>
        <taxon>Brachionus</taxon>
    </lineage>
</organism>
<dbReference type="Gene3D" id="1.10.287.2620">
    <property type="match status" value="1"/>
</dbReference>
<evidence type="ECO:0000256" key="7">
    <source>
        <dbReference type="ARBA" id="ARBA00023054"/>
    </source>
</evidence>
<dbReference type="PANTHER" id="PTHR46532">
    <property type="entry name" value="MALE FERTILITY FACTOR KL5"/>
    <property type="match status" value="1"/>
</dbReference>
<keyword evidence="2" id="KW-0963">Cytoplasm</keyword>
<evidence type="ECO:0000256" key="12">
    <source>
        <dbReference type="SAM" id="Coils"/>
    </source>
</evidence>
<comment type="subcellular location">
    <subcellularLocation>
        <location evidence="1">Cytoplasm</location>
        <location evidence="1">Cytoskeleton</location>
        <location evidence="1">Cilium axoneme</location>
    </subcellularLocation>
</comment>
<dbReference type="FunFam" id="3.20.180.20:FF:000003">
    <property type="entry name" value="Dynein heavy chain 12, axonemal"/>
    <property type="match status" value="1"/>
</dbReference>
<keyword evidence="8" id="KW-0969">Cilium</keyword>
<evidence type="ECO:0000259" key="16">
    <source>
        <dbReference type="Pfam" id="PF12774"/>
    </source>
</evidence>
<keyword evidence="3" id="KW-0493">Microtubule</keyword>
<dbReference type="Gene3D" id="1.20.58.1120">
    <property type="match status" value="1"/>
</dbReference>
<keyword evidence="10" id="KW-0206">Cytoskeleton</keyword>
<proteinExistence type="predicted"/>
<dbReference type="Pfam" id="PF12774">
    <property type="entry name" value="AAA_6"/>
    <property type="match status" value="1"/>
</dbReference>
<reference evidence="18" key="1">
    <citation type="submission" date="2021-02" db="EMBL/GenBank/DDBJ databases">
        <authorList>
            <person name="Nowell W R."/>
        </authorList>
    </citation>
    <scope>NUCLEOTIDE SEQUENCE</scope>
    <source>
        <strain evidence="18">Ploen Becks lab</strain>
    </source>
</reference>
<evidence type="ECO:0000256" key="6">
    <source>
        <dbReference type="ARBA" id="ARBA00023017"/>
    </source>
</evidence>
<dbReference type="Pfam" id="PF08393">
    <property type="entry name" value="DHC_N2"/>
    <property type="match status" value="1"/>
</dbReference>
<feature type="domain" description="Dynein heavy chain hydrolytic ATP-binding dynein motor region" evidence="16">
    <location>
        <begin position="1897"/>
        <end position="1980"/>
    </location>
</feature>
<dbReference type="Gene3D" id="3.40.50.300">
    <property type="entry name" value="P-loop containing nucleotide triphosphate hydrolases"/>
    <property type="match status" value="1"/>
</dbReference>
<evidence type="ECO:0000256" key="1">
    <source>
        <dbReference type="ARBA" id="ARBA00004430"/>
    </source>
</evidence>
<dbReference type="InterPro" id="IPR027417">
    <property type="entry name" value="P-loop_NTPase"/>
</dbReference>
<dbReference type="FunFam" id="1.20.58.1120:FF:000012">
    <property type="entry name" value="Dynein, axonemal, heavy chain 2"/>
    <property type="match status" value="1"/>
</dbReference>
<keyword evidence="9" id="KW-0505">Motor protein</keyword>
<dbReference type="GO" id="GO:0005858">
    <property type="term" value="C:axonemal dynein complex"/>
    <property type="evidence" value="ECO:0007669"/>
    <property type="project" value="TreeGrafter"/>
</dbReference>
<name>A0A814DIT7_9BILA</name>
<evidence type="ECO:0000259" key="15">
    <source>
        <dbReference type="Pfam" id="PF08393"/>
    </source>
</evidence>
<evidence type="ECO:0000256" key="4">
    <source>
        <dbReference type="ARBA" id="ARBA00022741"/>
    </source>
</evidence>
<dbReference type="InterPro" id="IPR056759">
    <property type="entry name" value="DYH2-5-8_CC"/>
</dbReference>
<keyword evidence="7 12" id="KW-0175">Coiled coil</keyword>
<dbReference type="InterPro" id="IPR013602">
    <property type="entry name" value="Dynein_heavy_linker"/>
</dbReference>
<dbReference type="InterPro" id="IPR035699">
    <property type="entry name" value="AAA_6"/>
</dbReference>
<feature type="compositionally biased region" description="Low complexity" evidence="13">
    <location>
        <begin position="32"/>
        <end position="55"/>
    </location>
</feature>
<dbReference type="Pfam" id="PF25007">
    <property type="entry name" value="DYH2-5-8_CC"/>
    <property type="match status" value="1"/>
</dbReference>
<comment type="caution">
    <text evidence="18">The sequence shown here is derived from an EMBL/GenBank/DDBJ whole genome shotgun (WGS) entry which is preliminary data.</text>
</comment>
<dbReference type="Gene3D" id="1.20.140.100">
    <property type="entry name" value="Dynein heavy chain, N-terminal domain 2"/>
    <property type="match status" value="1"/>
</dbReference>
<evidence type="ECO:0000313" key="19">
    <source>
        <dbReference type="Proteomes" id="UP000663879"/>
    </source>
</evidence>
<evidence type="ECO:0000259" key="14">
    <source>
        <dbReference type="Pfam" id="PF08385"/>
    </source>
</evidence>
<evidence type="ECO:0000256" key="5">
    <source>
        <dbReference type="ARBA" id="ARBA00022840"/>
    </source>
</evidence>
<dbReference type="GO" id="GO:0007018">
    <property type="term" value="P:microtubule-based movement"/>
    <property type="evidence" value="ECO:0007669"/>
    <property type="project" value="InterPro"/>
</dbReference>
<dbReference type="GO" id="GO:0051959">
    <property type="term" value="F:dynein light intermediate chain binding"/>
    <property type="evidence" value="ECO:0007669"/>
    <property type="project" value="InterPro"/>
</dbReference>
<feature type="domain" description="Dynein axonemal heavy chain 2/5/8 coiled-coil" evidence="17">
    <location>
        <begin position="1166"/>
        <end position="1285"/>
    </location>
</feature>
<keyword evidence="11" id="KW-0966">Cell projection</keyword>
<keyword evidence="4" id="KW-0547">Nucleotide-binding</keyword>
<dbReference type="GO" id="GO:0005874">
    <property type="term" value="C:microtubule"/>
    <property type="evidence" value="ECO:0007669"/>
    <property type="project" value="UniProtKB-KW"/>
</dbReference>
<feature type="region of interest" description="Disordered" evidence="13">
    <location>
        <begin position="1"/>
        <end position="77"/>
    </location>
</feature>
<gene>
    <name evidence="18" type="ORF">OXX778_LOCUS14132</name>
</gene>
<evidence type="ECO:0000259" key="17">
    <source>
        <dbReference type="Pfam" id="PF25007"/>
    </source>
</evidence>
<dbReference type="InterPro" id="IPR013594">
    <property type="entry name" value="Dynein_heavy_tail"/>
</dbReference>
<evidence type="ECO:0000313" key="18">
    <source>
        <dbReference type="EMBL" id="CAF0954699.1"/>
    </source>
</evidence>
<evidence type="ECO:0000256" key="10">
    <source>
        <dbReference type="ARBA" id="ARBA00023212"/>
    </source>
</evidence>
<dbReference type="Pfam" id="PF08385">
    <property type="entry name" value="DHC_N1"/>
    <property type="match status" value="1"/>
</dbReference>
<dbReference type="PANTHER" id="PTHR46532:SF11">
    <property type="entry name" value="DYNEIN AXONEMAL HEAVY CHAIN 12"/>
    <property type="match status" value="1"/>
</dbReference>
<accession>A0A814DIT7</accession>
<evidence type="ECO:0000256" key="13">
    <source>
        <dbReference type="SAM" id="MobiDB-lite"/>
    </source>
</evidence>
<dbReference type="Gene3D" id="3.20.180.20">
    <property type="entry name" value="Dynein heavy chain, N-terminal domain 2"/>
    <property type="match status" value="1"/>
</dbReference>
<dbReference type="GO" id="GO:0045505">
    <property type="term" value="F:dynein intermediate chain binding"/>
    <property type="evidence" value="ECO:0007669"/>
    <property type="project" value="InterPro"/>
</dbReference>
<evidence type="ECO:0000256" key="3">
    <source>
        <dbReference type="ARBA" id="ARBA00022701"/>
    </source>
</evidence>
<keyword evidence="6" id="KW-0243">Dynein</keyword>
<dbReference type="InterPro" id="IPR026983">
    <property type="entry name" value="DHC"/>
</dbReference>
<dbReference type="OrthoDB" id="10251809at2759"/>
<dbReference type="InterPro" id="IPR042228">
    <property type="entry name" value="Dynein_linker_3"/>
</dbReference>
<dbReference type="SUPFAM" id="SSF52540">
    <property type="entry name" value="P-loop containing nucleoside triphosphate hydrolases"/>
    <property type="match status" value="1"/>
</dbReference>
<protein>
    <submittedName>
        <fullName evidence="18">Uncharacterized protein</fullName>
    </submittedName>
</protein>
<feature type="domain" description="Dynein heavy chain tail" evidence="14">
    <location>
        <begin position="278"/>
        <end position="839"/>
    </location>
</feature>
<feature type="domain" description="Dynein heavy chain linker" evidence="15">
    <location>
        <begin position="1354"/>
        <end position="1760"/>
    </location>
</feature>
<dbReference type="Proteomes" id="UP000663879">
    <property type="component" value="Unassembled WGS sequence"/>
</dbReference>
<dbReference type="GO" id="GO:0005524">
    <property type="term" value="F:ATP binding"/>
    <property type="evidence" value="ECO:0007669"/>
    <property type="project" value="UniProtKB-KW"/>
</dbReference>
<keyword evidence="19" id="KW-1185">Reference proteome</keyword>
<evidence type="ECO:0000256" key="8">
    <source>
        <dbReference type="ARBA" id="ARBA00023069"/>
    </source>
</evidence>
<dbReference type="InterPro" id="IPR042222">
    <property type="entry name" value="Dynein_2_N"/>
</dbReference>
<evidence type="ECO:0000256" key="11">
    <source>
        <dbReference type="ARBA" id="ARBA00023273"/>
    </source>
</evidence>
<feature type="coiled-coil region" evidence="12">
    <location>
        <begin position="1632"/>
        <end position="1659"/>
    </location>
</feature>
<dbReference type="FunFam" id="1.20.140.100:FF:000006">
    <property type="entry name" value="dynein heavy chain 2, axonemal"/>
    <property type="match status" value="1"/>
</dbReference>
<dbReference type="EMBL" id="CAJNOC010002846">
    <property type="protein sequence ID" value="CAF0954699.1"/>
    <property type="molecule type" value="Genomic_DNA"/>
</dbReference>
<sequence>MSSNQKSANSSPKPPGSVVKSTTSSPRLKSASVKSRTPSRSPKSRQSNKSPASKKSPSRSRKQSQAKSDVKLETQSNEFLTSVSQAQIETQEESHENIEKEEPLSNYIKHLVQISGLSNEMWKEEHDSLIDDFLKRVDKKILVFYLDRPNPNEEKLILRVQSEIPSTPVHQFSFFVKSHYTEEINNKELFQKYVQYGTLGGKYLTSLLRLTSGLYAPLFFGNKTWPDTIKNDFSAQLHRFLASLTDTTWKMEGVTVLYIPKEGLDLPIDVASKNKELVQRLETCVIHWSRQLKDVLNSQDMSGLDETAGPLEEIDFWKARNQDLTGISKQLNKPSVKKITKILDTAKSSYITSFVKLAKQIQDGSRQAENNLKFLLVLKDPSHELADAKPEEISKLLPRVINIIRVIWTNSDYYNTRERLTAMFRKVSNEVIRRCCSAINLDKIFDGYVTSSKKALNECIECCNNWKEIYNNSVKVHERFSNKEWHLDKTTIFAQIDAFIQRCKDLIEICDCEVFFANYEDGEKRKLPIFGGQKGPEIAKNLAEIELTFNRHLLELRKVKSTILDVKATSWHEDYNKFRSAVKEMEVMVINVINAAFDTITYVEQGVEILDSFMHLSARETIRRTIDKKTVDIYQLFMEDLNSVKRDITSKNVILERMHPNYAGAALWARGLKRRIEKHMLILNMAHFLPSAGVGDEARVQYKQTAHALDEFMRKCFNEWTFSLENDPLKLLEVPLLKKSLELDGMIDVNLNSKLLKLLQEIHYWERLGFEIPHYCTDAYGKKDEIRNTRENVLTIVFDYNRIISSLSREERGLFKERIKNLDKRIQPGFNKLTWTKSQAAEEFISTCRRHASELQTIVDKYKESLMLCFRQSKKISELLLVKIDSRKIFENLEFEEDQIKHRKTMSIKLSEIYDHIEHTLKSIHEIFKKDDSEEVKREWNKLIDKMHRMLEEAFRLNVKNSLLELSKAINGDGKSTPNPLFKVSVLLESYEEHVPAQFGSSDEHATFVTKYRVNFSPTQDQLAHLVNSIGQYHLTDSISSITKSKYDIFPKNKIPIYLNINRDEDKLKIEQQISNGMENNSKLLELYLATWNNFREIWEINKDFFLLRYEQRNPMVSLFDGDIARYTEVENNIQIQETIQTIQFILLDCSPLKFSLLGHCQEWQNRLTSLLLKLATQSLIKLIKYFEENTQKVLVPPETHYDLDSSYKLLELLQNNLPNIQEQFSPLNDQFNVLQKYEVAIPDETTELLKALPGRWETYKQTLLEADEMLKKHKDRFKTKLLQQSEDFKKSVGDLVNDFRTKGPFSADLKPDEALSMIEQMKQRLAKLKEDEQELRRGLGIFRIDHPFSKEIQNLEKDIEALEQVWQLAKQWDDHYDGWKATIFKTLETRDMDDYAQTEFKKLVKMSRDLREKNWEIVEITKTKVDRFRRTMPLVNDLHNKAMRDRHWNQIKDESNKQFDENADSFTLEGIIELHFEENASLINEVSEAASKEFEIEKGLRAINEKWEITVFETAAHKDKGHYKIKSTDDAMKAVEDDQVMLSTYKASRFVKPFIREVDKWERDISRILEVTEALLTVQRQWLYLENIFAGEDIRTQLPKETVEFEYLNNSWKTIMVRITKDPNAYRATHHEGLDKQLNEMNTRLENIQKSLDMYLETKKIIFPRFYFISNDQLLEILGQSKNPPAVQKHFKNLFDNIKSLKLQKATMGSKTEALSMFSQDGEEVPFTGPLTLEGPVEAWLCDVESTMRSTLKDLLRQCKAALKKNLSKRDKWLKEWPGQLCITASQMQWTADCTRALQQVKARSDKKPLKSLKKKQTHMLNKFTEIIRGNLTKMMRSKIVALVTIEIHARDVIEKLAKSNTNDVNGFEWLMQLRVYWDREKDDCLVKQTTTEFAYGYEYIGNSGRLVITPLTDRCYMTLTTALQNCRGGSPKGPAGTGKTETVKDLGKSLAIWVIVINCSEGLDYQSMGRYFSGLAQVSFLKFF</sequence>